<dbReference type="EC" id="3.2.1.28" evidence="1"/>
<protein>
    <submittedName>
        <fullName evidence="1">Alphaalpha-trehalase protein</fullName>
        <ecNumber evidence="1">3.2.1.28</ecNumber>
    </submittedName>
</protein>
<evidence type="ECO:0000313" key="2">
    <source>
        <dbReference type="Proteomes" id="UP000827976"/>
    </source>
</evidence>
<comment type="caution">
    <text evidence="1">The sequence shown here is derived from an EMBL/GenBank/DDBJ whole genome shotgun (WGS) entry which is preliminary data.</text>
</comment>
<gene>
    <name evidence="1" type="ORF">IHE45_16G037200</name>
</gene>
<proteinExistence type="predicted"/>
<reference evidence="2" key="1">
    <citation type="journal article" date="2022" name="Nat. Commun.">
        <title>Chromosome evolution and the genetic basis of agronomically important traits in greater yam.</title>
        <authorList>
            <person name="Bredeson J.V."/>
            <person name="Lyons J.B."/>
            <person name="Oniyinde I.O."/>
            <person name="Okereke N.R."/>
            <person name="Kolade O."/>
            <person name="Nnabue I."/>
            <person name="Nwadili C.O."/>
            <person name="Hribova E."/>
            <person name="Parker M."/>
            <person name="Nwogha J."/>
            <person name="Shu S."/>
            <person name="Carlson J."/>
            <person name="Kariba R."/>
            <person name="Muthemba S."/>
            <person name="Knop K."/>
            <person name="Barton G.J."/>
            <person name="Sherwood A.V."/>
            <person name="Lopez-Montes A."/>
            <person name="Asiedu R."/>
            <person name="Jamnadass R."/>
            <person name="Muchugi A."/>
            <person name="Goodstein D."/>
            <person name="Egesi C.N."/>
            <person name="Featherston J."/>
            <person name="Asfaw A."/>
            <person name="Simpson G.G."/>
            <person name="Dolezel J."/>
            <person name="Hendre P.S."/>
            <person name="Van Deynze A."/>
            <person name="Kumar P.L."/>
            <person name="Obidiegwu J.E."/>
            <person name="Bhattacharjee R."/>
            <person name="Rokhsar D.S."/>
        </authorList>
    </citation>
    <scope>NUCLEOTIDE SEQUENCE [LARGE SCALE GENOMIC DNA]</scope>
    <source>
        <strain evidence="2">cv. TDa95/00328</strain>
    </source>
</reference>
<organism evidence="1 2">
    <name type="scientific">Dioscorea alata</name>
    <name type="common">Purple yam</name>
    <dbReference type="NCBI Taxonomy" id="55571"/>
    <lineage>
        <taxon>Eukaryota</taxon>
        <taxon>Viridiplantae</taxon>
        <taxon>Streptophyta</taxon>
        <taxon>Embryophyta</taxon>
        <taxon>Tracheophyta</taxon>
        <taxon>Spermatophyta</taxon>
        <taxon>Magnoliopsida</taxon>
        <taxon>Liliopsida</taxon>
        <taxon>Dioscoreales</taxon>
        <taxon>Dioscoreaceae</taxon>
        <taxon>Dioscorea</taxon>
    </lineage>
</organism>
<dbReference type="EMBL" id="CM037026">
    <property type="protein sequence ID" value="KAH7659539.1"/>
    <property type="molecule type" value="Genomic_DNA"/>
</dbReference>
<dbReference type="Proteomes" id="UP000827976">
    <property type="component" value="Chromosome 16"/>
</dbReference>
<name>A0ACB7UGW3_DIOAL</name>
<keyword evidence="1" id="KW-0378">Hydrolase</keyword>
<evidence type="ECO:0000313" key="1">
    <source>
        <dbReference type="EMBL" id="KAH7659539.1"/>
    </source>
</evidence>
<keyword evidence="1" id="KW-0326">Glycosidase</keyword>
<keyword evidence="2" id="KW-1185">Reference proteome</keyword>
<accession>A0ACB7UGW3</accession>
<sequence length="597" mass="66794">MVTIRLNPNPNLVFFFSLLVFSSSSITMQCSPSSTINGFSADAGTMPPTSPLVSFLQSLQSAALKTFGPNSFDPKLYVDLPLKHGLAATKAAFSDLTPSPCDGKIPATKLKVFLARYFEEAGSDLVLALPVDFVPEPEGFLPNVENPIVRAWALEVHSLWKNLSRRVSDSVKDHPEMHTLLPLPEPVVVPGSRFHEVYYWDSYWTIRGLLASKMYDTAKAIVCNLISLIDTYGHVLNGARSYYSNRSQPPLLSSMVFDIYKRTGDLVLVKKALPALLKEHCFWNSGIHTVAIKDVHGRRHTLSRYYAMWNKPRPESATIDEESASKLSNDVEKEKFYRELASTAESGWDFSSRWMSNSSDLTTLSTTSILPVDLNAFLFKMEHDISFFAELVGDGFTSEKFKKASKARYAAMKSIFWNATMEQWLDYWLIDESDDELVYQWKAENQNHNIFASNFIPMWIETYSSDRTNVNKIVDSLKRSGLVHAAGIATSLSNTGEQWDFPNGWAPLQHMIAEGLAKSGSMKARSVAEDIAIKWIKTNYAAYNTTGAMHEKYDVEACGKIGGGGEYKPQTGFGWSNGVVLAFLEEFGWPLDRDIGC</sequence>